<evidence type="ECO:0000256" key="4">
    <source>
        <dbReference type="ARBA" id="ARBA00022801"/>
    </source>
</evidence>
<comment type="similarity">
    <text evidence="1 8">Belongs to the SOS response-associated peptidase family.</text>
</comment>
<dbReference type="Proteomes" id="UP001348817">
    <property type="component" value="Plasmid pFA3"/>
</dbReference>
<dbReference type="PANTHER" id="PTHR13604:SF0">
    <property type="entry name" value="ABASIC SITE PROCESSING PROTEIN HMCES"/>
    <property type="match status" value="1"/>
</dbReference>
<evidence type="ECO:0000256" key="5">
    <source>
        <dbReference type="ARBA" id="ARBA00023124"/>
    </source>
</evidence>
<dbReference type="SUPFAM" id="SSF143081">
    <property type="entry name" value="BB1717-like"/>
    <property type="match status" value="1"/>
</dbReference>
<name>A0AAU9CRP8_9BACT</name>
<proteinExistence type="inferred from homology"/>
<dbReference type="GO" id="GO:0008233">
    <property type="term" value="F:peptidase activity"/>
    <property type="evidence" value="ECO:0007669"/>
    <property type="project" value="UniProtKB-KW"/>
</dbReference>
<evidence type="ECO:0000256" key="8">
    <source>
        <dbReference type="RuleBase" id="RU364100"/>
    </source>
</evidence>
<keyword evidence="11" id="KW-1185">Reference proteome</keyword>
<keyword evidence="10" id="KW-0614">Plasmid</keyword>
<dbReference type="KEGG" id="fax:FUAX_44820"/>
<dbReference type="InterPro" id="IPR003738">
    <property type="entry name" value="SRAP"/>
</dbReference>
<dbReference type="PANTHER" id="PTHR13604">
    <property type="entry name" value="DC12-RELATED"/>
    <property type="match status" value="1"/>
</dbReference>
<evidence type="ECO:0000256" key="6">
    <source>
        <dbReference type="ARBA" id="ARBA00023125"/>
    </source>
</evidence>
<dbReference type="EMBL" id="AP025317">
    <property type="protein sequence ID" value="BDD12050.1"/>
    <property type="molecule type" value="Genomic_DNA"/>
</dbReference>
<feature type="region of interest" description="Disordered" evidence="9">
    <location>
        <begin position="211"/>
        <end position="242"/>
    </location>
</feature>
<evidence type="ECO:0000313" key="10">
    <source>
        <dbReference type="EMBL" id="BDD12050.1"/>
    </source>
</evidence>
<keyword evidence="6" id="KW-0238">DNA-binding</keyword>
<dbReference type="GO" id="GO:0016829">
    <property type="term" value="F:lyase activity"/>
    <property type="evidence" value="ECO:0007669"/>
    <property type="project" value="UniProtKB-KW"/>
</dbReference>
<organism evidence="10 11">
    <name type="scientific">Fulvitalea axinellae</name>
    <dbReference type="NCBI Taxonomy" id="1182444"/>
    <lineage>
        <taxon>Bacteria</taxon>
        <taxon>Pseudomonadati</taxon>
        <taxon>Bacteroidota</taxon>
        <taxon>Cytophagia</taxon>
        <taxon>Cytophagales</taxon>
        <taxon>Persicobacteraceae</taxon>
        <taxon>Fulvitalea</taxon>
    </lineage>
</organism>
<evidence type="ECO:0000256" key="2">
    <source>
        <dbReference type="ARBA" id="ARBA00022670"/>
    </source>
</evidence>
<sequence>MCFTMAIFSSPEKLEKRFNATFPTPSSFTQNPVVSGFDHKRSPVITANDPGHFQFFHWGLIPAWVKEKERAKEMMNRTLNARAETVFEKASFREAIRQRRCIVPCDGFYEWRHINGKKIPYFIRLPKERPMALAGIWEAWHFADKTYRTFSILTTEANPLMAKIHNTKQRMPVILPTENEKTWLDPTLDQTRISEISVPYTKKLDAFTVRGPKRGEPAKQALQPYDYPELANERGEGQGELF</sequence>
<evidence type="ECO:0000256" key="3">
    <source>
        <dbReference type="ARBA" id="ARBA00022763"/>
    </source>
</evidence>
<dbReference type="AlphaFoldDB" id="A0AAU9CRP8"/>
<dbReference type="Pfam" id="PF02586">
    <property type="entry name" value="SRAP"/>
    <property type="match status" value="1"/>
</dbReference>
<dbReference type="InterPro" id="IPR036590">
    <property type="entry name" value="SRAP-like"/>
</dbReference>
<dbReference type="GO" id="GO:0006508">
    <property type="term" value="P:proteolysis"/>
    <property type="evidence" value="ECO:0007669"/>
    <property type="project" value="UniProtKB-KW"/>
</dbReference>
<accession>A0AAU9CRP8</accession>
<geneLocation type="plasmid" evidence="10 11">
    <name>pFA3</name>
</geneLocation>
<dbReference type="EC" id="3.4.-.-" evidence="8"/>
<dbReference type="GO" id="GO:0106300">
    <property type="term" value="P:protein-DNA covalent cross-linking repair"/>
    <property type="evidence" value="ECO:0007669"/>
    <property type="project" value="InterPro"/>
</dbReference>
<evidence type="ECO:0000256" key="1">
    <source>
        <dbReference type="ARBA" id="ARBA00008136"/>
    </source>
</evidence>
<gene>
    <name evidence="10" type="ORF">FUAX_44820</name>
</gene>
<evidence type="ECO:0000256" key="9">
    <source>
        <dbReference type="SAM" id="MobiDB-lite"/>
    </source>
</evidence>
<evidence type="ECO:0000313" key="11">
    <source>
        <dbReference type="Proteomes" id="UP001348817"/>
    </source>
</evidence>
<keyword evidence="7" id="KW-0456">Lyase</keyword>
<dbReference type="GO" id="GO:0003697">
    <property type="term" value="F:single-stranded DNA binding"/>
    <property type="evidence" value="ECO:0007669"/>
    <property type="project" value="InterPro"/>
</dbReference>
<feature type="compositionally biased region" description="Basic and acidic residues" evidence="9">
    <location>
        <begin position="231"/>
        <end position="242"/>
    </location>
</feature>
<keyword evidence="3" id="KW-0227">DNA damage</keyword>
<keyword evidence="4 8" id="KW-0378">Hydrolase</keyword>
<keyword evidence="2 8" id="KW-0645">Protease</keyword>
<reference evidence="10 11" key="1">
    <citation type="submission" date="2021-12" db="EMBL/GenBank/DDBJ databases">
        <title>Genome sequencing of bacteria with rrn-lacking chromosome and rrn-plasmid.</title>
        <authorList>
            <person name="Anda M."/>
            <person name="Iwasaki W."/>
        </authorList>
    </citation>
    <scope>NUCLEOTIDE SEQUENCE [LARGE SCALE GENOMIC DNA]</scope>
    <source>
        <strain evidence="10 11">DSM 100852</strain>
        <plasmid evidence="10 11">pFA3</plasmid>
    </source>
</reference>
<dbReference type="Gene3D" id="3.90.1680.10">
    <property type="entry name" value="SOS response associated peptidase-like"/>
    <property type="match status" value="1"/>
</dbReference>
<protein>
    <recommendedName>
        <fullName evidence="8">Abasic site processing protein</fullName>
        <ecNumber evidence="8">3.4.-.-</ecNumber>
    </recommendedName>
</protein>
<keyword evidence="5" id="KW-0190">Covalent protein-DNA linkage</keyword>
<evidence type="ECO:0000256" key="7">
    <source>
        <dbReference type="ARBA" id="ARBA00023239"/>
    </source>
</evidence>
<dbReference type="RefSeq" id="WP_338395421.1">
    <property type="nucleotide sequence ID" value="NZ_AP025317.1"/>
</dbReference>